<keyword evidence="1" id="KW-0812">Transmembrane</keyword>
<keyword evidence="1" id="KW-0472">Membrane</keyword>
<reference evidence="2" key="2">
    <citation type="submission" date="2018-12" db="EMBL/GenBank/DDBJ databases">
        <title>Draft genome sequence of Flaovobacterium columnare ARS1 isolated from channel catfish in Alabama.</title>
        <authorList>
            <person name="Cai W."/>
            <person name="Arias C."/>
        </authorList>
    </citation>
    <scope>NUCLEOTIDE SEQUENCE [LARGE SCALE GENOMIC DNA]</scope>
    <source>
        <strain evidence="2">ARS1</strain>
    </source>
</reference>
<protein>
    <submittedName>
        <fullName evidence="3">Uncharacterized protein</fullName>
    </submittedName>
</protein>
<name>A0A2N9PBA8_9FLAO</name>
<dbReference type="Proteomes" id="UP000288951">
    <property type="component" value="Unassembled WGS sequence"/>
</dbReference>
<evidence type="ECO:0000313" key="5">
    <source>
        <dbReference type="Proteomes" id="UP000288951"/>
    </source>
</evidence>
<proteinExistence type="predicted"/>
<evidence type="ECO:0000313" key="2">
    <source>
        <dbReference type="EMBL" id="RVU90879.1"/>
    </source>
</evidence>
<dbReference type="RefSeq" id="WP_105196261.1">
    <property type="nucleotide sequence ID" value="NZ_OLKH01000091.1"/>
</dbReference>
<reference evidence="3" key="1">
    <citation type="submission" date="2018-02" db="EMBL/GenBank/DDBJ databases">
        <authorList>
            <person name="Cohen D.B."/>
            <person name="Kent A.D."/>
        </authorList>
    </citation>
    <scope>NUCLEOTIDE SEQUENCE [LARGE SCALE GENOMIC DNA]</scope>
    <source>
        <strain evidence="3">CIP109753</strain>
    </source>
</reference>
<evidence type="ECO:0000313" key="3">
    <source>
        <dbReference type="EMBL" id="SPE77616.1"/>
    </source>
</evidence>
<feature type="transmembrane region" description="Helical" evidence="1">
    <location>
        <begin position="15"/>
        <end position="40"/>
    </location>
</feature>
<dbReference type="EMBL" id="RQSM01000003">
    <property type="protein sequence ID" value="RVU90879.1"/>
    <property type="molecule type" value="Genomic_DNA"/>
</dbReference>
<organism evidence="3 4">
    <name type="scientific">Flavobacterium columnare</name>
    <dbReference type="NCBI Taxonomy" id="996"/>
    <lineage>
        <taxon>Bacteria</taxon>
        <taxon>Pseudomonadati</taxon>
        <taxon>Bacteroidota</taxon>
        <taxon>Flavobacteriia</taxon>
        <taxon>Flavobacteriales</taxon>
        <taxon>Flavobacteriaceae</taxon>
        <taxon>Flavobacterium</taxon>
    </lineage>
</organism>
<sequence>MVSLKNLSKLRANSILESVVALCIISICLYIAMVVFSVVLSPKASPKFYNTQHKVNELFYLAQVNSDSLHTQAEEIDIEEEMATGQVKQWKVTYKDSTNQIFEKQFYLINEEE</sequence>
<evidence type="ECO:0000313" key="4">
    <source>
        <dbReference type="Proteomes" id="UP000238180"/>
    </source>
</evidence>
<accession>A0A2N9PBA8</accession>
<keyword evidence="1" id="KW-1133">Transmembrane helix</keyword>
<dbReference type="AlphaFoldDB" id="A0A2N9PBA8"/>
<keyword evidence="5" id="KW-1185">Reference proteome</keyword>
<evidence type="ECO:0000256" key="1">
    <source>
        <dbReference type="SAM" id="Phobius"/>
    </source>
</evidence>
<gene>
    <name evidence="2" type="ORF">EH230_08160</name>
    <name evidence="3" type="ORF">FLACOL_01612</name>
</gene>
<dbReference type="EMBL" id="OLKH01000091">
    <property type="protein sequence ID" value="SPE77616.1"/>
    <property type="molecule type" value="Genomic_DNA"/>
</dbReference>
<dbReference type="Proteomes" id="UP000238180">
    <property type="component" value="Unassembled WGS sequence"/>
</dbReference>
<dbReference type="OrthoDB" id="1367647at2"/>